<keyword evidence="2" id="KW-1185">Reference proteome</keyword>
<accession>A0ABP9SDZ7</accession>
<evidence type="ECO:0000313" key="1">
    <source>
        <dbReference type="EMBL" id="GAA5194716.1"/>
    </source>
</evidence>
<evidence type="ECO:0000313" key="2">
    <source>
        <dbReference type="Proteomes" id="UP001500200"/>
    </source>
</evidence>
<dbReference type="EMBL" id="BAABKK010000014">
    <property type="protein sequence ID" value="GAA5194716.1"/>
    <property type="molecule type" value="Genomic_DNA"/>
</dbReference>
<sequence length="135" mass="15480">MIHRRIIVALVEEASTEIRPIVVVSHRPDHPRSHLSTGRFDDRPEFGVGTGLTLIGEVPGEDYGVGADLRRMHFRKELPEVGFTINRAVKGFRPSQQMGVAKVQKYVSWPRVLGLDELHYYLRVGRRRRLQCLPQ</sequence>
<protein>
    <submittedName>
        <fullName evidence="1">Uncharacterized protein</fullName>
    </submittedName>
</protein>
<comment type="caution">
    <text evidence="1">The sequence shown here is derived from an EMBL/GenBank/DDBJ whole genome shotgun (WGS) entry which is preliminary data.</text>
</comment>
<reference evidence="2" key="1">
    <citation type="journal article" date="2019" name="Int. J. Syst. Evol. Microbiol.">
        <title>The Global Catalogue of Microorganisms (GCM) 10K type strain sequencing project: providing services to taxonomists for standard genome sequencing and annotation.</title>
        <authorList>
            <consortium name="The Broad Institute Genomics Platform"/>
            <consortium name="The Broad Institute Genome Sequencing Center for Infectious Disease"/>
            <person name="Wu L."/>
            <person name="Ma J."/>
        </authorList>
    </citation>
    <scope>NUCLEOTIDE SEQUENCE [LARGE SCALE GENOMIC DNA]</scope>
    <source>
        <strain evidence="2">JCM 18514</strain>
    </source>
</reference>
<proteinExistence type="predicted"/>
<organism evidence="1 2">
    <name type="scientific">Arthrobacter gyeryongensis</name>
    <dbReference type="NCBI Taxonomy" id="1650592"/>
    <lineage>
        <taxon>Bacteria</taxon>
        <taxon>Bacillati</taxon>
        <taxon>Actinomycetota</taxon>
        <taxon>Actinomycetes</taxon>
        <taxon>Micrococcales</taxon>
        <taxon>Micrococcaceae</taxon>
        <taxon>Arthrobacter</taxon>
    </lineage>
</organism>
<gene>
    <name evidence="1" type="ORF">GCM10023346_22800</name>
</gene>
<name>A0ABP9SDZ7_9MICC</name>
<dbReference type="Proteomes" id="UP001500200">
    <property type="component" value="Unassembled WGS sequence"/>
</dbReference>